<feature type="binding site" evidence="1">
    <location>
        <position position="27"/>
    </location>
    <ligand>
        <name>Mg(2+)</name>
        <dbReference type="ChEBI" id="CHEBI:18420"/>
        <label>4</label>
    </ligand>
</feature>
<dbReference type="RefSeq" id="WP_147666282.1">
    <property type="nucleotide sequence ID" value="NZ_VDUW01000003.1"/>
</dbReference>
<comment type="caution">
    <text evidence="4">The sequence shown here is derived from an EMBL/GenBank/DDBJ whole genome shotgun (WGS) entry which is preliminary data.</text>
</comment>
<feature type="binding site" evidence="1">
    <location>
        <position position="50"/>
    </location>
    <ligand>
        <name>substrate</name>
    </ligand>
</feature>
<keyword evidence="1 4" id="KW-0808">Transferase</keyword>
<dbReference type="Gene3D" id="3.30.1330.10">
    <property type="entry name" value="PurM-like, N-terminal domain"/>
    <property type="match status" value="1"/>
</dbReference>
<accession>A0A5C8NX93</accession>
<dbReference type="PANTHER" id="PTHR30270">
    <property type="entry name" value="THIAMINE-MONOPHOSPHATE KINASE"/>
    <property type="match status" value="1"/>
</dbReference>
<name>A0A5C8NX93_9BACI</name>
<dbReference type="InterPro" id="IPR036921">
    <property type="entry name" value="PurM-like_N_sf"/>
</dbReference>
<dbReference type="HAMAP" id="MF_02128">
    <property type="entry name" value="TMP_kinase"/>
    <property type="match status" value="1"/>
</dbReference>
<feature type="binding site" evidence="1">
    <location>
        <position position="72"/>
    </location>
    <ligand>
        <name>Mg(2+)</name>
        <dbReference type="ChEBI" id="CHEBI:18420"/>
        <label>4</label>
    </ligand>
</feature>
<dbReference type="PIRSF" id="PIRSF005303">
    <property type="entry name" value="Thiam_monoph_kin"/>
    <property type="match status" value="1"/>
</dbReference>
<feature type="binding site" evidence="1">
    <location>
        <position position="211"/>
    </location>
    <ligand>
        <name>ATP</name>
        <dbReference type="ChEBI" id="CHEBI:30616"/>
    </ligand>
</feature>
<dbReference type="NCBIfam" id="TIGR01379">
    <property type="entry name" value="thiL"/>
    <property type="match status" value="1"/>
</dbReference>
<comment type="similarity">
    <text evidence="1">Belongs to the thiamine-monophosphate kinase family.</text>
</comment>
<evidence type="ECO:0000313" key="4">
    <source>
        <dbReference type="EMBL" id="TXL65611.1"/>
    </source>
</evidence>
<feature type="domain" description="PurM-like C-terminal" evidence="3">
    <location>
        <begin position="150"/>
        <end position="295"/>
    </location>
</feature>
<protein>
    <recommendedName>
        <fullName evidence="1">Thiamine-monophosphate kinase</fullName>
        <shortName evidence="1">TMP kinase</shortName>
        <shortName evidence="1">Thiamine-phosphate kinase</shortName>
        <ecNumber evidence="1">2.7.4.16</ecNumber>
    </recommendedName>
</protein>
<dbReference type="GO" id="GO:0009228">
    <property type="term" value="P:thiamine biosynthetic process"/>
    <property type="evidence" value="ECO:0007669"/>
    <property type="project" value="UniProtKB-KW"/>
</dbReference>
<feature type="binding site" evidence="1">
    <location>
        <position position="120"/>
    </location>
    <ligand>
        <name>Mg(2+)</name>
        <dbReference type="ChEBI" id="CHEBI:18420"/>
        <label>1</label>
    </ligand>
</feature>
<comment type="caution">
    <text evidence="1">Lacks conserved residue(s) required for the propagation of feature annotation.</text>
</comment>
<feature type="binding site" evidence="1">
    <location>
        <position position="212"/>
    </location>
    <ligand>
        <name>Mg(2+)</name>
        <dbReference type="ChEBI" id="CHEBI:18420"/>
        <label>5</label>
    </ligand>
</feature>
<dbReference type="EMBL" id="VDUW01000003">
    <property type="protein sequence ID" value="TXL65611.1"/>
    <property type="molecule type" value="Genomic_DNA"/>
</dbReference>
<keyword evidence="1" id="KW-0460">Magnesium</keyword>
<evidence type="ECO:0000259" key="3">
    <source>
        <dbReference type="Pfam" id="PF02769"/>
    </source>
</evidence>
<dbReference type="Pfam" id="PF00586">
    <property type="entry name" value="AIRS"/>
    <property type="match status" value="1"/>
</dbReference>
<keyword evidence="1 4" id="KW-0418">Kinase</keyword>
<dbReference type="SUPFAM" id="SSF56042">
    <property type="entry name" value="PurM C-terminal domain-like"/>
    <property type="match status" value="1"/>
</dbReference>
<feature type="binding site" evidence="1">
    <location>
        <position position="27"/>
    </location>
    <ligand>
        <name>Mg(2+)</name>
        <dbReference type="ChEBI" id="CHEBI:18420"/>
        <label>3</label>
    </ligand>
</feature>
<keyword evidence="1" id="KW-0067">ATP-binding</keyword>
<dbReference type="Proteomes" id="UP000321574">
    <property type="component" value="Unassembled WGS sequence"/>
</dbReference>
<comment type="miscellaneous">
    <text evidence="1">Reaction mechanism of ThiL seems to utilize a direct, inline transfer of the gamma-phosphate of ATP to TMP rather than a phosphorylated enzyme intermediate.</text>
</comment>
<keyword evidence="1" id="KW-0479">Metal-binding</keyword>
<dbReference type="GO" id="GO:0005524">
    <property type="term" value="F:ATP binding"/>
    <property type="evidence" value="ECO:0007669"/>
    <property type="project" value="UniProtKB-UniRule"/>
</dbReference>
<organism evidence="4 5">
    <name type="scientific">Cerasibacillus terrae</name>
    <dbReference type="NCBI Taxonomy" id="2498845"/>
    <lineage>
        <taxon>Bacteria</taxon>
        <taxon>Bacillati</taxon>
        <taxon>Bacillota</taxon>
        <taxon>Bacilli</taxon>
        <taxon>Bacillales</taxon>
        <taxon>Bacillaceae</taxon>
        <taxon>Cerasibacillus</taxon>
    </lineage>
</organism>
<reference evidence="4 5" key="1">
    <citation type="submission" date="2019-06" db="EMBL/GenBank/DDBJ databases">
        <title>Cerasibacillus sp. nov., isolated from maize field.</title>
        <authorList>
            <person name="Lin S.-Y."/>
            <person name="Tsai C.-F."/>
            <person name="Young C.-C."/>
        </authorList>
    </citation>
    <scope>NUCLEOTIDE SEQUENCE [LARGE SCALE GENOMIC DNA]</scope>
    <source>
        <strain evidence="4 5">CC-CFT480</strain>
    </source>
</reference>
<feature type="binding site" evidence="1">
    <location>
        <position position="209"/>
    </location>
    <ligand>
        <name>Mg(2+)</name>
        <dbReference type="ChEBI" id="CHEBI:18420"/>
        <label>3</label>
    </ligand>
</feature>
<sequence>MDEFSFIDAIKPSYYKQSTLIKGIGDDAAVIRSSANDLVTAVDIFVEGVHFKRETMNAFHIGYRALAANLSDLAAMGADPAFYLVGIVIPKSWSDSELKEIFQGMKELADFYQMDLIGGDTVSGKQLTISITVFGYCQKEKVRFRHTAVQGDVVFVTGTLGDSCAGLHVLSEPGEYKNQSYFIKRHRMPSPCLSFVKELQQIPRVTLNDISDGIANEAIEIAQASDVSIHLEEQKIPVSKEFSQFPKELQHKWKYFGGEDFEILGSVAKEEWPLVKMAADRTNTQVTEVGFVTSTEMDAGNVYVHKQGRKVKLDKNGYTHLK</sequence>
<feature type="binding site" evidence="1">
    <location>
        <position position="145"/>
    </location>
    <ligand>
        <name>ATP</name>
        <dbReference type="ChEBI" id="CHEBI:30616"/>
    </ligand>
</feature>
<dbReference type="EC" id="2.7.4.16" evidence="1"/>
<dbReference type="OrthoDB" id="9802811at2"/>
<feature type="binding site" evidence="1">
    <location>
        <position position="43"/>
    </location>
    <ligand>
        <name>Mg(2+)</name>
        <dbReference type="ChEBI" id="CHEBI:18420"/>
        <label>2</label>
    </ligand>
</feature>
<dbReference type="GO" id="GO:0009030">
    <property type="term" value="F:thiamine-phosphate kinase activity"/>
    <property type="evidence" value="ECO:0007669"/>
    <property type="project" value="UniProtKB-UniRule"/>
</dbReference>
<dbReference type="GO" id="GO:0000287">
    <property type="term" value="F:magnesium ion binding"/>
    <property type="evidence" value="ECO:0007669"/>
    <property type="project" value="UniProtKB-UniRule"/>
</dbReference>
<dbReference type="CDD" id="cd02194">
    <property type="entry name" value="ThiL"/>
    <property type="match status" value="1"/>
</dbReference>
<dbReference type="UniPathway" id="UPA00060">
    <property type="reaction ID" value="UER00142"/>
</dbReference>
<dbReference type="InterPro" id="IPR036676">
    <property type="entry name" value="PurM-like_C_sf"/>
</dbReference>
<dbReference type="InterPro" id="IPR016188">
    <property type="entry name" value="PurM-like_N"/>
</dbReference>
<dbReference type="SUPFAM" id="SSF55326">
    <property type="entry name" value="PurM N-terminal domain-like"/>
    <property type="match status" value="1"/>
</dbReference>
<proteinExistence type="inferred from homology"/>
<evidence type="ECO:0000313" key="5">
    <source>
        <dbReference type="Proteomes" id="UP000321574"/>
    </source>
</evidence>
<dbReference type="AlphaFoldDB" id="A0A5C8NX93"/>
<feature type="binding site" evidence="1">
    <location>
        <position position="318"/>
    </location>
    <ligand>
        <name>substrate</name>
    </ligand>
</feature>
<comment type="function">
    <text evidence="1">Catalyzes the ATP-dependent phosphorylation of thiamine-monophosphate (TMP) to form thiamine-pyrophosphate (TPP), the active form of vitamin B1.</text>
</comment>
<gene>
    <name evidence="1 4" type="primary">thiL</name>
    <name evidence="4" type="ORF">FHP05_05665</name>
</gene>
<feature type="binding site" evidence="1">
    <location>
        <position position="72"/>
    </location>
    <ligand>
        <name>Mg(2+)</name>
        <dbReference type="ChEBI" id="CHEBI:18420"/>
        <label>2</label>
    </ligand>
</feature>
<evidence type="ECO:0000256" key="1">
    <source>
        <dbReference type="HAMAP-Rule" id="MF_02128"/>
    </source>
</evidence>
<keyword evidence="1" id="KW-0784">Thiamine biosynthesis</keyword>
<keyword evidence="5" id="KW-1185">Reference proteome</keyword>
<feature type="binding site" evidence="1">
    <location>
        <position position="259"/>
    </location>
    <ligand>
        <name>substrate</name>
    </ligand>
</feature>
<dbReference type="Gene3D" id="3.90.650.10">
    <property type="entry name" value="PurM-like C-terminal domain"/>
    <property type="match status" value="1"/>
</dbReference>
<comment type="catalytic activity">
    <reaction evidence="1">
        <text>thiamine phosphate + ATP = thiamine diphosphate + ADP</text>
        <dbReference type="Rhea" id="RHEA:15913"/>
        <dbReference type="ChEBI" id="CHEBI:30616"/>
        <dbReference type="ChEBI" id="CHEBI:37575"/>
        <dbReference type="ChEBI" id="CHEBI:58937"/>
        <dbReference type="ChEBI" id="CHEBI:456216"/>
        <dbReference type="EC" id="2.7.4.16"/>
    </reaction>
</comment>
<feature type="domain" description="PurM-like N-terminal" evidence="2">
    <location>
        <begin position="25"/>
        <end position="136"/>
    </location>
</feature>
<dbReference type="Pfam" id="PF02769">
    <property type="entry name" value="AIRS_C"/>
    <property type="match status" value="1"/>
</dbReference>
<feature type="binding site" evidence="1">
    <location>
        <position position="72"/>
    </location>
    <ligand>
        <name>Mg(2+)</name>
        <dbReference type="ChEBI" id="CHEBI:18420"/>
        <label>3</label>
    </ligand>
</feature>
<feature type="binding site" evidence="1">
    <location>
        <position position="43"/>
    </location>
    <ligand>
        <name>Mg(2+)</name>
        <dbReference type="ChEBI" id="CHEBI:18420"/>
        <label>1</label>
    </ligand>
</feature>
<dbReference type="PANTHER" id="PTHR30270:SF0">
    <property type="entry name" value="THIAMINE-MONOPHOSPHATE KINASE"/>
    <property type="match status" value="1"/>
</dbReference>
<dbReference type="InterPro" id="IPR010918">
    <property type="entry name" value="PurM-like_C_dom"/>
</dbReference>
<dbReference type="GO" id="GO:0009229">
    <property type="term" value="P:thiamine diphosphate biosynthetic process"/>
    <property type="evidence" value="ECO:0007669"/>
    <property type="project" value="UniProtKB-UniRule"/>
</dbReference>
<dbReference type="InterPro" id="IPR006283">
    <property type="entry name" value="ThiL-like"/>
</dbReference>
<comment type="pathway">
    <text evidence="1">Cofactor biosynthesis; thiamine diphosphate biosynthesis; thiamine diphosphate from thiamine phosphate: step 1/1.</text>
</comment>
<keyword evidence="1" id="KW-0547">Nucleotide-binding</keyword>
<feature type="binding site" evidence="1">
    <location>
        <begin position="119"/>
        <end position="120"/>
    </location>
    <ligand>
        <name>ATP</name>
        <dbReference type="ChEBI" id="CHEBI:30616"/>
    </ligand>
</feature>
<evidence type="ECO:0000259" key="2">
    <source>
        <dbReference type="Pfam" id="PF00586"/>
    </source>
</evidence>